<evidence type="ECO:0000313" key="1">
    <source>
        <dbReference type="EMBL" id="DAF64645.1"/>
    </source>
</evidence>
<proteinExistence type="predicted"/>
<accession>A0A8S5TND4</accession>
<name>A0A8S5TND4_9CAUD</name>
<organism evidence="1">
    <name type="scientific">Siphoviridae sp. ctamP19</name>
    <dbReference type="NCBI Taxonomy" id="2827896"/>
    <lineage>
        <taxon>Viruses</taxon>
        <taxon>Duplodnaviria</taxon>
        <taxon>Heunggongvirae</taxon>
        <taxon>Uroviricota</taxon>
        <taxon>Caudoviricetes</taxon>
    </lineage>
</organism>
<sequence>MNVKNQIEKEAIRRLKELQKTPSKKSMRVVNDLIHKLFIVDRSINSEIQVLLEDFLAKELANQKSFECKEISELANTCLMIQN</sequence>
<reference evidence="1" key="1">
    <citation type="journal article" date="2021" name="Proc. Natl. Acad. Sci. U.S.A.">
        <title>A Catalog of Tens of Thousands of Viruses from Human Metagenomes Reveals Hidden Associations with Chronic Diseases.</title>
        <authorList>
            <person name="Tisza M.J."/>
            <person name="Buck C.B."/>
        </authorList>
    </citation>
    <scope>NUCLEOTIDE SEQUENCE</scope>
    <source>
        <strain evidence="1">CtamP19</strain>
    </source>
</reference>
<dbReference type="EMBL" id="BK032864">
    <property type="protein sequence ID" value="DAF64645.1"/>
    <property type="molecule type" value="Genomic_DNA"/>
</dbReference>
<protein>
    <submittedName>
        <fullName evidence="1">Uncharacterized protein</fullName>
    </submittedName>
</protein>